<sequence length="379" mass="39324">MAVVVLPEIDRELRESQSLLIEVRSDDGQLPSAVAALRQALLRLTGTGPDGQPEGVAFLPPPVPLPGAQLLLVDFGSLPDEQVLAVPRLLAEHLGDGGVRDAVISLAEPAELDELAGFGTAARAYLAGPVGAPFGPAPSRPPVPLLDVAVDWLHAARNPTADLAAVVLGVRTPVPARSLRPVAEAVLTTPGGATTVTLVAGGPATGLVAASVGAAHGNGLPAATLTVAPAPDDRAELTRRMRQLRDSVRAHAELLVWAGVDAEPDTRLVLRHDWVPRIDRGPSRPDVAPLADVLVPDAMWHQLLSPGHLERLGGLPEGAVGLPGGRAELTIGEPEQWLPGHPDGAAVREHGRRILAPCLVGAAQAVAMAADRLRRFRAG</sequence>
<dbReference type="Proteomes" id="UP000319927">
    <property type="component" value="Unassembled WGS sequence"/>
</dbReference>
<name>A0A561WCG9_9ACTN</name>
<comment type="caution">
    <text evidence="1">The sequence shown here is derived from an EMBL/GenBank/DDBJ whole genome shotgun (WGS) entry which is preliminary data.</text>
</comment>
<keyword evidence="2" id="KW-1185">Reference proteome</keyword>
<accession>A0A561WCG9</accession>
<gene>
    <name evidence="1" type="ORF">FHX75_1274</name>
</gene>
<evidence type="ECO:0000313" key="1">
    <source>
        <dbReference type="EMBL" id="TWG21561.1"/>
    </source>
</evidence>
<dbReference type="OrthoDB" id="3332872at2"/>
<proteinExistence type="predicted"/>
<dbReference type="RefSeq" id="WP_154939165.1">
    <property type="nucleotide sequence ID" value="NZ_VIXA01000002.1"/>
</dbReference>
<evidence type="ECO:0000313" key="2">
    <source>
        <dbReference type="Proteomes" id="UP000319927"/>
    </source>
</evidence>
<reference evidence="1 2" key="1">
    <citation type="submission" date="2019-06" db="EMBL/GenBank/DDBJ databases">
        <title>Sequencing the genomes of 1000 actinobacteria strains.</title>
        <authorList>
            <person name="Klenk H.-P."/>
        </authorList>
    </citation>
    <scope>NUCLEOTIDE SEQUENCE [LARGE SCALE GENOMIC DNA]</scope>
    <source>
        <strain evidence="1 2">DSM 102131</strain>
    </source>
</reference>
<organism evidence="1 2">
    <name type="scientific">Micromonospora palomenae</name>
    <dbReference type="NCBI Taxonomy" id="1461247"/>
    <lineage>
        <taxon>Bacteria</taxon>
        <taxon>Bacillati</taxon>
        <taxon>Actinomycetota</taxon>
        <taxon>Actinomycetes</taxon>
        <taxon>Micromonosporales</taxon>
        <taxon>Micromonosporaceae</taxon>
        <taxon>Micromonospora</taxon>
    </lineage>
</organism>
<protein>
    <submittedName>
        <fullName evidence="1">Uncharacterized protein</fullName>
    </submittedName>
</protein>
<dbReference type="EMBL" id="VIXA01000002">
    <property type="protein sequence ID" value="TWG21561.1"/>
    <property type="molecule type" value="Genomic_DNA"/>
</dbReference>
<dbReference type="AlphaFoldDB" id="A0A561WCG9"/>